<accession>A0A6J7XAA3</accession>
<sequence>MSTESDLAAAQDKISTLEAQLAASNAALAKLQGHVNEAKGVCAFGLSTLNTARNTLLKVISILSK</sequence>
<proteinExistence type="predicted"/>
<protein>
    <submittedName>
        <fullName evidence="3">Uncharacterized protein</fullName>
    </submittedName>
</protein>
<dbReference type="EMBL" id="LR797386">
    <property type="protein sequence ID" value="CAB4212425.1"/>
    <property type="molecule type" value="Genomic_DNA"/>
</dbReference>
<evidence type="ECO:0000313" key="3">
    <source>
        <dbReference type="EMBL" id="CAB5228034.1"/>
    </source>
</evidence>
<evidence type="ECO:0000313" key="2">
    <source>
        <dbReference type="EMBL" id="CAB4212425.1"/>
    </source>
</evidence>
<name>A0A6J7XAA3_9CAUD</name>
<gene>
    <name evidence="1" type="ORF">UFOVP1325_20</name>
    <name evidence="2" type="ORF">UFOVP1435_10</name>
    <name evidence="3" type="ORF">UFOVP1530_41</name>
</gene>
<dbReference type="EMBL" id="LR797274">
    <property type="protein sequence ID" value="CAB4198854.1"/>
    <property type="molecule type" value="Genomic_DNA"/>
</dbReference>
<reference evidence="3" key="1">
    <citation type="submission" date="2020-05" db="EMBL/GenBank/DDBJ databases">
        <authorList>
            <person name="Chiriac C."/>
            <person name="Salcher M."/>
            <person name="Ghai R."/>
            <person name="Kavagutti S V."/>
        </authorList>
    </citation>
    <scope>NUCLEOTIDE SEQUENCE</scope>
</reference>
<dbReference type="EMBL" id="LR798379">
    <property type="protein sequence ID" value="CAB5228034.1"/>
    <property type="molecule type" value="Genomic_DNA"/>
</dbReference>
<organism evidence="3">
    <name type="scientific">uncultured Caudovirales phage</name>
    <dbReference type="NCBI Taxonomy" id="2100421"/>
    <lineage>
        <taxon>Viruses</taxon>
        <taxon>Duplodnaviria</taxon>
        <taxon>Heunggongvirae</taxon>
        <taxon>Uroviricota</taxon>
        <taxon>Caudoviricetes</taxon>
        <taxon>Peduoviridae</taxon>
        <taxon>Maltschvirus</taxon>
        <taxon>Maltschvirus maltsch</taxon>
    </lineage>
</organism>
<evidence type="ECO:0000313" key="1">
    <source>
        <dbReference type="EMBL" id="CAB4198854.1"/>
    </source>
</evidence>